<dbReference type="EMBL" id="MU863661">
    <property type="protein sequence ID" value="KAK4098216.1"/>
    <property type="molecule type" value="Genomic_DNA"/>
</dbReference>
<reference evidence="1" key="1">
    <citation type="journal article" date="2023" name="Mol. Phylogenet. Evol.">
        <title>Genome-scale phylogeny and comparative genomics of the fungal order Sordariales.</title>
        <authorList>
            <person name="Hensen N."/>
            <person name="Bonometti L."/>
            <person name="Westerberg I."/>
            <person name="Brannstrom I.O."/>
            <person name="Guillou S."/>
            <person name="Cros-Aarteil S."/>
            <person name="Calhoun S."/>
            <person name="Haridas S."/>
            <person name="Kuo A."/>
            <person name="Mondo S."/>
            <person name="Pangilinan J."/>
            <person name="Riley R."/>
            <person name="LaButti K."/>
            <person name="Andreopoulos B."/>
            <person name="Lipzen A."/>
            <person name="Chen C."/>
            <person name="Yan M."/>
            <person name="Daum C."/>
            <person name="Ng V."/>
            <person name="Clum A."/>
            <person name="Steindorff A."/>
            <person name="Ohm R.A."/>
            <person name="Martin F."/>
            <person name="Silar P."/>
            <person name="Natvig D.O."/>
            <person name="Lalanne C."/>
            <person name="Gautier V."/>
            <person name="Ament-Velasquez S.L."/>
            <person name="Kruys A."/>
            <person name="Hutchinson M.I."/>
            <person name="Powell A.J."/>
            <person name="Barry K."/>
            <person name="Miller A.N."/>
            <person name="Grigoriev I.V."/>
            <person name="Debuchy R."/>
            <person name="Gladieux P."/>
            <person name="Hiltunen Thoren M."/>
            <person name="Johannesson H."/>
        </authorList>
    </citation>
    <scope>NUCLEOTIDE SEQUENCE</scope>
    <source>
        <strain evidence="1">CBS 757.83</strain>
    </source>
</reference>
<dbReference type="AlphaFoldDB" id="A0AAN6SZ06"/>
<keyword evidence="2" id="KW-1185">Reference proteome</keyword>
<protein>
    <submittedName>
        <fullName evidence="1">Uncharacterized protein</fullName>
    </submittedName>
</protein>
<proteinExistence type="predicted"/>
<sequence>MGEYLGAGRIGKDIVRFLLLGNLSELVVPDRIGFGGGGRIEELVDIPFSRYLVSLYHGLIGGSCGLLPLLYPLSAYFSCPDFFSYLGLHLG</sequence>
<organism evidence="1 2">
    <name type="scientific">Parathielavia hyrcaniae</name>
    <dbReference type="NCBI Taxonomy" id="113614"/>
    <lineage>
        <taxon>Eukaryota</taxon>
        <taxon>Fungi</taxon>
        <taxon>Dikarya</taxon>
        <taxon>Ascomycota</taxon>
        <taxon>Pezizomycotina</taxon>
        <taxon>Sordariomycetes</taxon>
        <taxon>Sordariomycetidae</taxon>
        <taxon>Sordariales</taxon>
        <taxon>Chaetomiaceae</taxon>
        <taxon>Parathielavia</taxon>
    </lineage>
</organism>
<gene>
    <name evidence="1" type="ORF">N658DRAFT_227957</name>
</gene>
<comment type="caution">
    <text evidence="1">The sequence shown here is derived from an EMBL/GenBank/DDBJ whole genome shotgun (WGS) entry which is preliminary data.</text>
</comment>
<evidence type="ECO:0000313" key="1">
    <source>
        <dbReference type="EMBL" id="KAK4098216.1"/>
    </source>
</evidence>
<reference evidence="1" key="2">
    <citation type="submission" date="2023-05" db="EMBL/GenBank/DDBJ databases">
        <authorList>
            <consortium name="Lawrence Berkeley National Laboratory"/>
            <person name="Steindorff A."/>
            <person name="Hensen N."/>
            <person name="Bonometti L."/>
            <person name="Westerberg I."/>
            <person name="Brannstrom I.O."/>
            <person name="Guillou S."/>
            <person name="Cros-Aarteil S."/>
            <person name="Calhoun S."/>
            <person name="Haridas S."/>
            <person name="Kuo A."/>
            <person name="Mondo S."/>
            <person name="Pangilinan J."/>
            <person name="Riley R."/>
            <person name="Labutti K."/>
            <person name="Andreopoulos B."/>
            <person name="Lipzen A."/>
            <person name="Chen C."/>
            <person name="Yanf M."/>
            <person name="Daum C."/>
            <person name="Ng V."/>
            <person name="Clum A."/>
            <person name="Ohm R."/>
            <person name="Martin F."/>
            <person name="Silar P."/>
            <person name="Natvig D."/>
            <person name="Lalanne C."/>
            <person name="Gautier V."/>
            <person name="Ament-Velasquez S.L."/>
            <person name="Kruys A."/>
            <person name="Hutchinson M.I."/>
            <person name="Powell A.J."/>
            <person name="Barry K."/>
            <person name="Miller A.N."/>
            <person name="Grigoriev I.V."/>
            <person name="Debuchy R."/>
            <person name="Gladieux P."/>
            <person name="Thoren M.H."/>
            <person name="Johannesson H."/>
        </authorList>
    </citation>
    <scope>NUCLEOTIDE SEQUENCE</scope>
    <source>
        <strain evidence="1">CBS 757.83</strain>
    </source>
</reference>
<name>A0AAN6SZ06_9PEZI</name>
<dbReference type="Proteomes" id="UP001305647">
    <property type="component" value="Unassembled WGS sequence"/>
</dbReference>
<accession>A0AAN6SZ06</accession>
<evidence type="ECO:0000313" key="2">
    <source>
        <dbReference type="Proteomes" id="UP001305647"/>
    </source>
</evidence>